<evidence type="ECO:0000313" key="3">
    <source>
        <dbReference type="Proteomes" id="UP000521872"/>
    </source>
</evidence>
<evidence type="ECO:0000259" key="1">
    <source>
        <dbReference type="PROSITE" id="PS50181"/>
    </source>
</evidence>
<reference evidence="2 3" key="1">
    <citation type="submission" date="2019-12" db="EMBL/GenBank/DDBJ databases">
        <authorList>
            <person name="Floudas D."/>
            <person name="Bentzer J."/>
            <person name="Ahren D."/>
            <person name="Johansson T."/>
            <person name="Persson P."/>
            <person name="Tunlid A."/>
        </authorList>
    </citation>
    <scope>NUCLEOTIDE SEQUENCE [LARGE SCALE GENOMIC DNA]</scope>
    <source>
        <strain evidence="2 3">CBS 102.39</strain>
    </source>
</reference>
<dbReference type="EMBL" id="JAACJL010000015">
    <property type="protein sequence ID" value="KAF4621381.1"/>
    <property type="molecule type" value="Genomic_DNA"/>
</dbReference>
<protein>
    <recommendedName>
        <fullName evidence="1">F-box domain-containing protein</fullName>
    </recommendedName>
</protein>
<dbReference type="InterPro" id="IPR036047">
    <property type="entry name" value="F-box-like_dom_sf"/>
</dbReference>
<dbReference type="SMART" id="SM00256">
    <property type="entry name" value="FBOX"/>
    <property type="match status" value="1"/>
</dbReference>
<keyword evidence="3" id="KW-1185">Reference proteome</keyword>
<dbReference type="PROSITE" id="PS50181">
    <property type="entry name" value="FBOX"/>
    <property type="match status" value="1"/>
</dbReference>
<gene>
    <name evidence="2" type="ORF">D9613_000036</name>
</gene>
<proteinExistence type="predicted"/>
<dbReference type="SUPFAM" id="SSF81383">
    <property type="entry name" value="F-box domain"/>
    <property type="match status" value="1"/>
</dbReference>
<dbReference type="Pfam" id="PF12937">
    <property type="entry name" value="F-box-like"/>
    <property type="match status" value="1"/>
</dbReference>
<feature type="domain" description="F-box" evidence="1">
    <location>
        <begin position="1"/>
        <end position="44"/>
    </location>
</feature>
<organism evidence="2 3">
    <name type="scientific">Agrocybe pediades</name>
    <dbReference type="NCBI Taxonomy" id="84607"/>
    <lineage>
        <taxon>Eukaryota</taxon>
        <taxon>Fungi</taxon>
        <taxon>Dikarya</taxon>
        <taxon>Basidiomycota</taxon>
        <taxon>Agaricomycotina</taxon>
        <taxon>Agaricomycetes</taxon>
        <taxon>Agaricomycetidae</taxon>
        <taxon>Agaricales</taxon>
        <taxon>Agaricineae</taxon>
        <taxon>Strophariaceae</taxon>
        <taxon>Agrocybe</taxon>
    </lineage>
</organism>
<name>A0A8H4R364_9AGAR</name>
<evidence type="ECO:0000313" key="2">
    <source>
        <dbReference type="EMBL" id="KAF4621381.1"/>
    </source>
</evidence>
<comment type="caution">
    <text evidence="2">The sequence shown here is derived from an EMBL/GenBank/DDBJ whole genome shotgun (WGS) entry which is preliminary data.</text>
</comment>
<dbReference type="Proteomes" id="UP000521872">
    <property type="component" value="Unassembled WGS sequence"/>
</dbReference>
<dbReference type="InterPro" id="IPR001810">
    <property type="entry name" value="F-box_dom"/>
</dbReference>
<accession>A0A8H4R364</accession>
<sequence>MTSIPFEVVLEIISRLELSDILRIRRTCKFLQEATIAKPIWTNLFWECERESFGALSLEKPFEIYTSDEIERVVLSWKTMQIGWRTNDGVPSRRRTILMDKEWFNNRSWPLKAFRHLYLVPGGRWLLGFRPDGEVFYYDLESPDYEKKRILVPAYTKDSLRNDVTISVDISERLPIQSFRVAQSVREHSTAGGTKYWGIKVWEVFFVFEGKKVTALVATCLKTIPVDPACDDSMFSISLRNEHLAIAVRYLYPTHGNVTCLQYVYILEWSDVVDGSLDYNRRVLYADEAQEIQEIHLLPNDKIFALAPPFASVYNFSSLQHTNSTPELRPDHSNLTPPSTCQLHSFSWSIKASIPYVSQHCVHVLYTMSSKTLHAITIPDNLGGGAHVSTSQLVAKPLLPLPRHEIAKDWPAPYNLGIRRGVLYNTDYDTASAMLILLEYDPQQDFTPDYVPVVKTFPCGRVKVGDPDDPILACSGPILNILLDEGSGRVVVPYSGRFEVLDFALFHKYRSTS</sequence>
<dbReference type="AlphaFoldDB" id="A0A8H4R364"/>